<proteinExistence type="predicted"/>
<organism evidence="2 4">
    <name type="scientific">Rhodococcus opacus</name>
    <name type="common">Nocardia opaca</name>
    <dbReference type="NCBI Taxonomy" id="37919"/>
    <lineage>
        <taxon>Bacteria</taxon>
        <taxon>Bacillati</taxon>
        <taxon>Actinomycetota</taxon>
        <taxon>Actinomycetes</taxon>
        <taxon>Mycobacteriales</taxon>
        <taxon>Nocardiaceae</taxon>
        <taxon>Rhodococcus</taxon>
    </lineage>
</organism>
<accession>A0AAX3YSI5</accession>
<reference evidence="1" key="1">
    <citation type="submission" date="2022-12" db="EMBL/GenBank/DDBJ databases">
        <authorList>
            <person name="Krivoruchko A.V."/>
            <person name="Elkin A."/>
        </authorList>
    </citation>
    <scope>NUCLEOTIDE SEQUENCE</scope>
    <source>
        <strain evidence="1">IEGM 249</strain>
    </source>
</reference>
<evidence type="ECO:0000313" key="2">
    <source>
        <dbReference type="EMBL" id="WLF51465.1"/>
    </source>
</evidence>
<dbReference type="EMBL" id="CP130954">
    <property type="protein sequence ID" value="WLF51465.1"/>
    <property type="molecule type" value="Genomic_DNA"/>
</dbReference>
<dbReference type="RefSeq" id="WP_269591886.1">
    <property type="nucleotide sequence ID" value="NZ_CP130954.1"/>
</dbReference>
<evidence type="ECO:0000313" key="3">
    <source>
        <dbReference type="Proteomes" id="UP001066327"/>
    </source>
</evidence>
<geneLocation type="plasmid" evidence="2 4">
    <name>pRho-VOC14-C342</name>
</geneLocation>
<dbReference type="Proteomes" id="UP001231166">
    <property type="component" value="Plasmid pRho-VOC14-C342"/>
</dbReference>
<evidence type="ECO:0000313" key="4">
    <source>
        <dbReference type="Proteomes" id="UP001231166"/>
    </source>
</evidence>
<evidence type="ECO:0008006" key="5">
    <source>
        <dbReference type="Google" id="ProtNLM"/>
    </source>
</evidence>
<dbReference type="Proteomes" id="UP001066327">
    <property type="component" value="Unassembled WGS sequence"/>
</dbReference>
<dbReference type="EMBL" id="JAPWIS010000017">
    <property type="protein sequence ID" value="MCZ4587533.1"/>
    <property type="molecule type" value="Genomic_DNA"/>
</dbReference>
<name>A0AAX3YSI5_RHOOP</name>
<sequence length="69" mass="8088">MIEAEVGPIPTGRRSYPVAYRIEFLRRWDECLERGTKARLMRENNLDRSTVQAWLKARDRAEFTASMAT</sequence>
<reference evidence="2" key="2">
    <citation type="submission" date="2023-07" db="EMBL/GenBank/DDBJ databases">
        <title>Genomic analysis of Rhodococcus opacus VOC-14 with glycol ethers degradation activity.</title>
        <authorList>
            <person name="Narkevich D.A."/>
            <person name="Hlushen A.M."/>
            <person name="Akhremchuk A.E."/>
            <person name="Sikolenko M.A."/>
            <person name="Valentovich L.N."/>
        </authorList>
    </citation>
    <scope>NUCLEOTIDE SEQUENCE</scope>
    <source>
        <strain evidence="2">VOC-14</strain>
        <plasmid evidence="2">pRho-VOC14-C342</plasmid>
    </source>
</reference>
<protein>
    <recommendedName>
        <fullName evidence="5">Transposase</fullName>
    </recommendedName>
</protein>
<gene>
    <name evidence="1" type="ORF">O4328_28260</name>
    <name evidence="2" type="ORF">Q5707_38000</name>
</gene>
<dbReference type="AlphaFoldDB" id="A0AAX3YSI5"/>
<evidence type="ECO:0000313" key="1">
    <source>
        <dbReference type="EMBL" id="MCZ4587533.1"/>
    </source>
</evidence>
<keyword evidence="2" id="KW-0614">Plasmid</keyword>
<keyword evidence="3" id="KW-1185">Reference proteome</keyword>